<comment type="subcellular location">
    <subcellularLocation>
        <location evidence="1 5 6">Nucleus</location>
    </subcellularLocation>
</comment>
<protein>
    <submittedName>
        <fullName evidence="9">Homeobox protein NOBOX</fullName>
    </submittedName>
</protein>
<dbReference type="EMBL" id="CYGV01001201">
    <property type="protein sequence ID" value="CUA70875.1"/>
    <property type="molecule type" value="Genomic_DNA"/>
</dbReference>
<feature type="compositionally biased region" description="Polar residues" evidence="7">
    <location>
        <begin position="450"/>
        <end position="470"/>
    </location>
</feature>
<organism evidence="9 10">
    <name type="scientific">Rhizoctonia solani</name>
    <dbReference type="NCBI Taxonomy" id="456999"/>
    <lineage>
        <taxon>Eukaryota</taxon>
        <taxon>Fungi</taxon>
        <taxon>Dikarya</taxon>
        <taxon>Basidiomycota</taxon>
        <taxon>Agaricomycotina</taxon>
        <taxon>Agaricomycetes</taxon>
        <taxon>Cantharellales</taxon>
        <taxon>Ceratobasidiaceae</taxon>
        <taxon>Rhizoctonia</taxon>
    </lineage>
</organism>
<dbReference type="GO" id="GO:0000978">
    <property type="term" value="F:RNA polymerase II cis-regulatory region sequence-specific DNA binding"/>
    <property type="evidence" value="ECO:0007669"/>
    <property type="project" value="TreeGrafter"/>
</dbReference>
<dbReference type="GO" id="GO:0006357">
    <property type="term" value="P:regulation of transcription by RNA polymerase II"/>
    <property type="evidence" value="ECO:0007669"/>
    <property type="project" value="TreeGrafter"/>
</dbReference>
<dbReference type="CDD" id="cd00086">
    <property type="entry name" value="homeodomain"/>
    <property type="match status" value="1"/>
</dbReference>
<feature type="compositionally biased region" description="Low complexity" evidence="7">
    <location>
        <begin position="65"/>
        <end position="78"/>
    </location>
</feature>
<evidence type="ECO:0000256" key="2">
    <source>
        <dbReference type="ARBA" id="ARBA00023125"/>
    </source>
</evidence>
<feature type="compositionally biased region" description="Polar residues" evidence="7">
    <location>
        <begin position="16"/>
        <end position="25"/>
    </location>
</feature>
<name>A0A0K6FX94_9AGAM</name>
<feature type="domain" description="Homeobox" evidence="8">
    <location>
        <begin position="127"/>
        <end position="187"/>
    </location>
</feature>
<dbReference type="Proteomes" id="UP000044841">
    <property type="component" value="Unassembled WGS sequence"/>
</dbReference>
<dbReference type="GO" id="GO:0005634">
    <property type="term" value="C:nucleus"/>
    <property type="evidence" value="ECO:0007669"/>
    <property type="project" value="UniProtKB-SubCell"/>
</dbReference>
<keyword evidence="10" id="KW-1185">Reference proteome</keyword>
<reference evidence="9 10" key="1">
    <citation type="submission" date="2015-07" db="EMBL/GenBank/DDBJ databases">
        <authorList>
            <person name="Noorani M."/>
        </authorList>
    </citation>
    <scope>NUCLEOTIDE SEQUENCE [LARGE SCALE GENOMIC DNA]</scope>
    <source>
        <strain evidence="9">BBA 69670</strain>
    </source>
</reference>
<dbReference type="PANTHER" id="PTHR24324:SF5">
    <property type="entry name" value="HEMATOPOIETICALLY-EXPRESSED HOMEOBOX PROTEIN HHEX"/>
    <property type="match status" value="1"/>
</dbReference>
<dbReference type="Pfam" id="PF00046">
    <property type="entry name" value="Homeodomain"/>
    <property type="match status" value="1"/>
</dbReference>
<sequence>MDSQQPLDEPRRSRRTASAQLVVSTDHTHSTDITIEVPDEVPKPPSPIVQAGIAPGDLESPLSPPSASSTPSQSATFPNRTRSATLASPLRSTLEADDDQKPSSIGPQRVRSATLGSPTTSTTARANLQKRKRSRVTPEQLAHLERVFATDRSPTAARRKEISEQLGMQERQTQIWFQNRRAKAKLVESKGRRPGSPGSGRDTPPDTPPELSPGYEADLQALLHETDPISIIPCTDLTIGSWHRIADRTGRHDLVAYISEHRASLTWFIHSGGHGFKMEIPISSVVNTEFTQSAQSHPGHGIATFWLSEKPIFYMEDAANGNAWQVCDDWTEGRQASHIMKHQLVGSSIQLSHAMRNFSDRHQGLGRPMQIPQPPMLNVPHPHPVQPPAMFTFPPNRTFTATHGRKRSYSGPPAPVQMGDVFGPDYAEESRFGTFQMPQTAGPSHHGHTHQNSMSDFTSIPISQSLSQRPFSADTTRTFTDPTRPYPDPTRPYSADPTRSFNHDPTRPYIDRRATFDVAAHGHAHVEQRRFSEQAPQTADGYGYGDVYTQGMFTNQMAMPSNPAMGAANPAMSQNPTMPAPGALAPNPAAMAPGSSPMFGMGMPMGYTGLEDVGDNARPPM</sequence>
<evidence type="ECO:0000256" key="1">
    <source>
        <dbReference type="ARBA" id="ARBA00004123"/>
    </source>
</evidence>
<dbReference type="PRINTS" id="PR00031">
    <property type="entry name" value="HTHREPRESSR"/>
</dbReference>
<feature type="region of interest" description="Disordered" evidence="7">
    <location>
        <begin position="436"/>
        <end position="506"/>
    </location>
</feature>
<dbReference type="Pfam" id="PF24818">
    <property type="entry name" value="PH_TRF2_HOY1"/>
    <property type="match status" value="1"/>
</dbReference>
<dbReference type="PROSITE" id="PS50071">
    <property type="entry name" value="HOMEOBOX_2"/>
    <property type="match status" value="1"/>
</dbReference>
<dbReference type="GO" id="GO:0030154">
    <property type="term" value="P:cell differentiation"/>
    <property type="evidence" value="ECO:0007669"/>
    <property type="project" value="TreeGrafter"/>
</dbReference>
<dbReference type="InterPro" id="IPR001356">
    <property type="entry name" value="HD"/>
</dbReference>
<dbReference type="InterPro" id="IPR057939">
    <property type="entry name" value="TRF2_HOY1_PH"/>
</dbReference>
<feature type="region of interest" description="Disordered" evidence="7">
    <location>
        <begin position="184"/>
        <end position="214"/>
    </location>
</feature>
<gene>
    <name evidence="9" type="ORF">RSOLAG22IIIB_04359</name>
</gene>
<keyword evidence="2 5" id="KW-0238">DNA-binding</keyword>
<dbReference type="InterPro" id="IPR009057">
    <property type="entry name" value="Homeodomain-like_sf"/>
</dbReference>
<evidence type="ECO:0000256" key="4">
    <source>
        <dbReference type="ARBA" id="ARBA00023242"/>
    </source>
</evidence>
<evidence type="ECO:0000313" key="10">
    <source>
        <dbReference type="Proteomes" id="UP000044841"/>
    </source>
</evidence>
<evidence type="ECO:0000256" key="3">
    <source>
        <dbReference type="ARBA" id="ARBA00023155"/>
    </source>
</evidence>
<keyword evidence="3 5" id="KW-0371">Homeobox</keyword>
<dbReference type="Gene3D" id="1.10.10.60">
    <property type="entry name" value="Homeodomain-like"/>
    <property type="match status" value="1"/>
</dbReference>
<accession>A0A0K6FX94</accession>
<keyword evidence="4 5" id="KW-0539">Nucleus</keyword>
<feature type="compositionally biased region" description="Polar residues" evidence="7">
    <location>
        <begin position="114"/>
        <end position="126"/>
    </location>
</feature>
<feature type="region of interest" description="Disordered" evidence="7">
    <location>
        <begin position="147"/>
        <end position="166"/>
    </location>
</feature>
<evidence type="ECO:0000256" key="7">
    <source>
        <dbReference type="SAM" id="MobiDB-lite"/>
    </source>
</evidence>
<dbReference type="PANTHER" id="PTHR24324">
    <property type="entry name" value="HOMEOBOX PROTEIN HHEX"/>
    <property type="match status" value="1"/>
</dbReference>
<evidence type="ECO:0000256" key="5">
    <source>
        <dbReference type="PROSITE-ProRule" id="PRU00108"/>
    </source>
</evidence>
<feature type="compositionally biased region" description="Low complexity" evidence="7">
    <location>
        <begin position="474"/>
        <end position="483"/>
    </location>
</feature>
<feature type="region of interest" description="Disordered" evidence="7">
    <location>
        <begin position="1"/>
        <end position="140"/>
    </location>
</feature>
<feature type="DNA-binding region" description="Homeobox" evidence="5">
    <location>
        <begin position="129"/>
        <end position="188"/>
    </location>
</feature>
<evidence type="ECO:0000259" key="8">
    <source>
        <dbReference type="PROSITE" id="PS50071"/>
    </source>
</evidence>
<dbReference type="InterPro" id="IPR051000">
    <property type="entry name" value="Homeobox_DNA-bind_prot"/>
</dbReference>
<proteinExistence type="predicted"/>
<dbReference type="SUPFAM" id="SSF46689">
    <property type="entry name" value="Homeodomain-like"/>
    <property type="match status" value="1"/>
</dbReference>
<evidence type="ECO:0000256" key="6">
    <source>
        <dbReference type="RuleBase" id="RU000682"/>
    </source>
</evidence>
<dbReference type="SMART" id="SM00389">
    <property type="entry name" value="HOX"/>
    <property type="match status" value="1"/>
</dbReference>
<dbReference type="InterPro" id="IPR000047">
    <property type="entry name" value="HTH_motif"/>
</dbReference>
<dbReference type="AlphaFoldDB" id="A0A0K6FX94"/>
<evidence type="ECO:0000313" key="9">
    <source>
        <dbReference type="EMBL" id="CUA70875.1"/>
    </source>
</evidence>